<dbReference type="NCBIfam" id="TIGR00383">
    <property type="entry name" value="corA"/>
    <property type="match status" value="1"/>
</dbReference>
<comment type="subcellular location">
    <subcellularLocation>
        <location evidence="1">Cell membrane</location>
        <topology evidence="1">Multi-pass membrane protein</topology>
    </subcellularLocation>
    <subcellularLocation>
        <location evidence="12">Membrane</location>
        <topology evidence="12">Multi-pass membrane protein</topology>
    </subcellularLocation>
</comment>
<keyword evidence="7 12" id="KW-1133">Transmembrane helix</keyword>
<evidence type="ECO:0000256" key="3">
    <source>
        <dbReference type="ARBA" id="ARBA00022448"/>
    </source>
</evidence>
<evidence type="ECO:0000256" key="6">
    <source>
        <dbReference type="ARBA" id="ARBA00022842"/>
    </source>
</evidence>
<feature type="transmembrane region" description="Helical" evidence="12">
    <location>
        <begin position="267"/>
        <end position="286"/>
    </location>
</feature>
<keyword evidence="4 12" id="KW-1003">Cell membrane</keyword>
<keyword evidence="5 12" id="KW-0812">Transmembrane</keyword>
<comment type="similarity">
    <text evidence="2 12">Belongs to the CorA metal ion transporter (MIT) (TC 1.A.35) family.</text>
</comment>
<dbReference type="GO" id="GO:0015095">
    <property type="term" value="F:magnesium ion transmembrane transporter activity"/>
    <property type="evidence" value="ECO:0007669"/>
    <property type="project" value="UniProtKB-UniRule"/>
</dbReference>
<evidence type="ECO:0000256" key="12">
    <source>
        <dbReference type="RuleBase" id="RU362010"/>
    </source>
</evidence>
<evidence type="ECO:0000256" key="8">
    <source>
        <dbReference type="ARBA" id="ARBA00023065"/>
    </source>
</evidence>
<gene>
    <name evidence="12" type="primary">corA</name>
    <name evidence="13" type="ORF">AVDCRST_MAG20-1081</name>
</gene>
<dbReference type="EMBL" id="CADCSY010000043">
    <property type="protein sequence ID" value="CAA9228526.1"/>
    <property type="molecule type" value="Genomic_DNA"/>
</dbReference>
<evidence type="ECO:0000313" key="13">
    <source>
        <dbReference type="EMBL" id="CAA9228526.1"/>
    </source>
</evidence>
<accession>A0A6J4HNL1</accession>
<comment type="function">
    <text evidence="11">Mediates influx of magnesium ions. Alternates between open and closed states. Activated by low cytoplasmic Mg(2+) levels. Inactive when cytoplasmic Mg(2+) levels are high.</text>
</comment>
<proteinExistence type="inferred from homology"/>
<protein>
    <recommendedName>
        <fullName evidence="12">Magnesium transport protein CorA</fullName>
    </recommendedName>
</protein>
<dbReference type="GO" id="GO:0005886">
    <property type="term" value="C:plasma membrane"/>
    <property type="evidence" value="ECO:0007669"/>
    <property type="project" value="UniProtKB-SubCell"/>
</dbReference>
<dbReference type="GO" id="GO:0015087">
    <property type="term" value="F:cobalt ion transmembrane transporter activity"/>
    <property type="evidence" value="ECO:0007669"/>
    <property type="project" value="UniProtKB-UniRule"/>
</dbReference>
<dbReference type="Gene3D" id="1.20.58.340">
    <property type="entry name" value="Magnesium transport protein CorA, transmembrane region"/>
    <property type="match status" value="2"/>
</dbReference>
<dbReference type="AlphaFoldDB" id="A0A6J4HNL1"/>
<dbReference type="PANTHER" id="PTHR46494:SF1">
    <property type="entry name" value="CORA FAMILY METAL ION TRANSPORTER (EUROFUNG)"/>
    <property type="match status" value="1"/>
</dbReference>
<keyword evidence="6 12" id="KW-0460">Magnesium</keyword>
<dbReference type="SUPFAM" id="SSF144083">
    <property type="entry name" value="Magnesium transport protein CorA, transmembrane region"/>
    <property type="match status" value="1"/>
</dbReference>
<organism evidence="13">
    <name type="scientific">uncultured Acidimicrobiales bacterium</name>
    <dbReference type="NCBI Taxonomy" id="310071"/>
    <lineage>
        <taxon>Bacteria</taxon>
        <taxon>Bacillati</taxon>
        <taxon>Actinomycetota</taxon>
        <taxon>Acidimicrobiia</taxon>
        <taxon>Acidimicrobiales</taxon>
        <taxon>environmental samples</taxon>
    </lineage>
</organism>
<dbReference type="FunFam" id="1.20.58.340:FF:000004">
    <property type="entry name" value="Magnesium transport protein CorA"/>
    <property type="match status" value="1"/>
</dbReference>
<sequence length="324" mass="36463">MIVDCAVYEDGLRRTGSVDLSSALQEGRRRTDGFVWIGLEEPDPDELTSVAEEFHLHPLAVEDAAKARQRPKLEVYGDSLFLVLKAARYVDSEEVVELSQLMLFIGDGFVVTVRHGRSEVLAAVRSTIEHVPEELGCGPLGVLHAVLDRVVDDYATVLRGLDVDIEQIEKQVFDDQGGNHGRRIYKLKREVLEFRQAVDPLVEPLERLIEGRIPNAGRVPVEYFRDVHDHVLRVSERIKVVDALLDSSLQANVAQVSVRQNEDMRKISAWVAIAGVSTLIAGVYGMNFEHMPELGWLFGYPFALALMVFSSVSLFVVFRRRDWL</sequence>
<dbReference type="PANTHER" id="PTHR46494">
    <property type="entry name" value="CORA FAMILY METAL ION TRANSPORTER (EUROFUNG)"/>
    <property type="match status" value="1"/>
</dbReference>
<evidence type="ECO:0000256" key="1">
    <source>
        <dbReference type="ARBA" id="ARBA00004651"/>
    </source>
</evidence>
<evidence type="ECO:0000256" key="11">
    <source>
        <dbReference type="ARBA" id="ARBA00045497"/>
    </source>
</evidence>
<evidence type="ECO:0000256" key="4">
    <source>
        <dbReference type="ARBA" id="ARBA00022475"/>
    </source>
</evidence>
<evidence type="ECO:0000256" key="2">
    <source>
        <dbReference type="ARBA" id="ARBA00009765"/>
    </source>
</evidence>
<dbReference type="Pfam" id="PF01544">
    <property type="entry name" value="CorA"/>
    <property type="match status" value="1"/>
</dbReference>
<dbReference type="GO" id="GO:0050897">
    <property type="term" value="F:cobalt ion binding"/>
    <property type="evidence" value="ECO:0007669"/>
    <property type="project" value="TreeGrafter"/>
</dbReference>
<dbReference type="GO" id="GO:0000287">
    <property type="term" value="F:magnesium ion binding"/>
    <property type="evidence" value="ECO:0007669"/>
    <property type="project" value="TreeGrafter"/>
</dbReference>
<dbReference type="CDD" id="cd12830">
    <property type="entry name" value="MtCorA-like"/>
    <property type="match status" value="1"/>
</dbReference>
<keyword evidence="9 12" id="KW-0472">Membrane</keyword>
<evidence type="ECO:0000256" key="9">
    <source>
        <dbReference type="ARBA" id="ARBA00023136"/>
    </source>
</evidence>
<comment type="catalytic activity">
    <reaction evidence="10">
        <text>Mg(2+)(in) = Mg(2+)(out)</text>
        <dbReference type="Rhea" id="RHEA:29827"/>
        <dbReference type="ChEBI" id="CHEBI:18420"/>
    </reaction>
</comment>
<dbReference type="Gene3D" id="3.30.460.20">
    <property type="entry name" value="CorA soluble domain-like"/>
    <property type="match status" value="1"/>
</dbReference>
<dbReference type="InterPro" id="IPR045861">
    <property type="entry name" value="CorA_cytoplasmic_dom"/>
</dbReference>
<dbReference type="InterPro" id="IPR002523">
    <property type="entry name" value="MgTranspt_CorA/ZnTranspt_ZntB"/>
</dbReference>
<dbReference type="InterPro" id="IPR004488">
    <property type="entry name" value="Mg/Co-transport_prot_CorA"/>
</dbReference>
<dbReference type="SUPFAM" id="SSF143865">
    <property type="entry name" value="CorA soluble domain-like"/>
    <property type="match status" value="1"/>
</dbReference>
<reference evidence="13" key="1">
    <citation type="submission" date="2020-02" db="EMBL/GenBank/DDBJ databases">
        <authorList>
            <person name="Meier V. D."/>
        </authorList>
    </citation>
    <scope>NUCLEOTIDE SEQUENCE</scope>
    <source>
        <strain evidence="13">AVDCRST_MAG20</strain>
    </source>
</reference>
<feature type="transmembrane region" description="Helical" evidence="12">
    <location>
        <begin position="298"/>
        <end position="318"/>
    </location>
</feature>
<evidence type="ECO:0000256" key="10">
    <source>
        <dbReference type="ARBA" id="ARBA00034269"/>
    </source>
</evidence>
<evidence type="ECO:0000256" key="7">
    <source>
        <dbReference type="ARBA" id="ARBA00022989"/>
    </source>
</evidence>
<evidence type="ECO:0000256" key="5">
    <source>
        <dbReference type="ARBA" id="ARBA00022692"/>
    </source>
</evidence>
<keyword evidence="8 12" id="KW-0406">Ion transport</keyword>
<keyword evidence="3 12" id="KW-0813">Transport</keyword>
<dbReference type="InterPro" id="IPR045863">
    <property type="entry name" value="CorA_TM1_TM2"/>
</dbReference>
<name>A0A6J4HNL1_9ACTN</name>